<organism evidence="2 3">
    <name type="scientific">Maribellus comscasis</name>
    <dbReference type="NCBI Taxonomy" id="2681766"/>
    <lineage>
        <taxon>Bacteria</taxon>
        <taxon>Pseudomonadati</taxon>
        <taxon>Bacteroidota</taxon>
        <taxon>Bacteroidia</taxon>
        <taxon>Marinilabiliales</taxon>
        <taxon>Prolixibacteraceae</taxon>
        <taxon>Maribellus</taxon>
    </lineage>
</organism>
<proteinExistence type="predicted"/>
<evidence type="ECO:0000313" key="2">
    <source>
        <dbReference type="EMBL" id="QGY44426.1"/>
    </source>
</evidence>
<keyword evidence="1" id="KW-0175">Coiled coil</keyword>
<sequence length="107" mass="11814">MGQIPVKIIGPAQNGDYIVAKGEFPGYGVAVNPKKMTVDDFKLAVGRSWETNTASGPKMVNTVVGVHNGDYLNVFKQYEQRFKESEDRLQALESKIEILAGEIVIEK</sequence>
<reference evidence="2 3" key="1">
    <citation type="submission" date="2019-11" db="EMBL/GenBank/DDBJ databases">
        <authorList>
            <person name="Zheng R.K."/>
            <person name="Sun C.M."/>
        </authorList>
    </citation>
    <scope>NUCLEOTIDE SEQUENCE [LARGE SCALE GENOMIC DNA]</scope>
    <source>
        <strain evidence="2 3">WC007</strain>
    </source>
</reference>
<dbReference type="Proteomes" id="UP000428260">
    <property type="component" value="Chromosome"/>
</dbReference>
<dbReference type="AlphaFoldDB" id="A0A6I6JN94"/>
<evidence type="ECO:0000256" key="1">
    <source>
        <dbReference type="SAM" id="Coils"/>
    </source>
</evidence>
<accession>A0A6I6JN94</accession>
<name>A0A6I6JN94_9BACT</name>
<gene>
    <name evidence="2" type="ORF">GM418_12375</name>
</gene>
<protein>
    <submittedName>
        <fullName evidence="2">Uncharacterized protein</fullName>
    </submittedName>
</protein>
<keyword evidence="3" id="KW-1185">Reference proteome</keyword>
<dbReference type="EMBL" id="CP046401">
    <property type="protein sequence ID" value="QGY44426.1"/>
    <property type="molecule type" value="Genomic_DNA"/>
</dbReference>
<evidence type="ECO:0000313" key="3">
    <source>
        <dbReference type="Proteomes" id="UP000428260"/>
    </source>
</evidence>
<dbReference type="RefSeq" id="WP_158866598.1">
    <property type="nucleotide sequence ID" value="NZ_CP046401.1"/>
</dbReference>
<dbReference type="KEGG" id="mcos:GM418_12375"/>
<feature type="coiled-coil region" evidence="1">
    <location>
        <begin position="75"/>
        <end position="102"/>
    </location>
</feature>